<feature type="compositionally biased region" description="Basic and acidic residues" evidence="1">
    <location>
        <begin position="889"/>
        <end position="902"/>
    </location>
</feature>
<gene>
    <name evidence="3" type="ORF">ACHAWU_000665</name>
</gene>
<feature type="transmembrane region" description="Helical" evidence="2">
    <location>
        <begin position="133"/>
        <end position="152"/>
    </location>
</feature>
<dbReference type="CDD" id="cd01283">
    <property type="entry name" value="cytidine_deaminase"/>
    <property type="match status" value="1"/>
</dbReference>
<feature type="transmembrane region" description="Helical" evidence="2">
    <location>
        <begin position="172"/>
        <end position="188"/>
    </location>
</feature>
<keyword evidence="2" id="KW-1133">Transmembrane helix</keyword>
<evidence type="ECO:0000313" key="3">
    <source>
        <dbReference type="EMBL" id="KAL3759366.1"/>
    </source>
</evidence>
<feature type="region of interest" description="Disordered" evidence="1">
    <location>
        <begin position="872"/>
        <end position="926"/>
    </location>
</feature>
<evidence type="ECO:0000256" key="1">
    <source>
        <dbReference type="SAM" id="MobiDB-lite"/>
    </source>
</evidence>
<reference evidence="3 4" key="1">
    <citation type="submission" date="2024-10" db="EMBL/GenBank/DDBJ databases">
        <title>Updated reference genomes for cyclostephanoid diatoms.</title>
        <authorList>
            <person name="Roberts W.R."/>
            <person name="Alverson A.J."/>
        </authorList>
    </citation>
    <scope>NUCLEOTIDE SEQUENCE [LARGE SCALE GENOMIC DNA]</scope>
    <source>
        <strain evidence="3 4">AJA232-27</strain>
    </source>
</reference>
<keyword evidence="2" id="KW-0472">Membrane</keyword>
<accession>A0ABD3MBN5</accession>
<dbReference type="Proteomes" id="UP001530293">
    <property type="component" value="Unassembled WGS sequence"/>
</dbReference>
<organism evidence="3 4">
    <name type="scientific">Discostella pseudostelligera</name>
    <dbReference type="NCBI Taxonomy" id="259834"/>
    <lineage>
        <taxon>Eukaryota</taxon>
        <taxon>Sar</taxon>
        <taxon>Stramenopiles</taxon>
        <taxon>Ochrophyta</taxon>
        <taxon>Bacillariophyta</taxon>
        <taxon>Coscinodiscophyceae</taxon>
        <taxon>Thalassiosirophycidae</taxon>
        <taxon>Stephanodiscales</taxon>
        <taxon>Stephanodiscaceae</taxon>
        <taxon>Discostella</taxon>
    </lineage>
</organism>
<name>A0ABD3MBN5_9STRA</name>
<dbReference type="EMBL" id="JALLBG020000200">
    <property type="protein sequence ID" value="KAL3759366.1"/>
    <property type="molecule type" value="Genomic_DNA"/>
</dbReference>
<proteinExistence type="predicted"/>
<dbReference type="InterPro" id="IPR032723">
    <property type="entry name" value="Deaminase_LmjF365940"/>
</dbReference>
<keyword evidence="2" id="KW-0812">Transmembrane</keyword>
<protein>
    <submittedName>
        <fullName evidence="3">Uncharacterized protein</fullName>
    </submittedName>
</protein>
<comment type="caution">
    <text evidence="3">The sequence shown here is derived from an EMBL/GenBank/DDBJ whole genome shotgun (WGS) entry which is preliminary data.</text>
</comment>
<evidence type="ECO:0000256" key="2">
    <source>
        <dbReference type="SAM" id="Phobius"/>
    </source>
</evidence>
<dbReference type="Pfam" id="PF14421">
    <property type="entry name" value="LmjF365940-deam"/>
    <property type="match status" value="1"/>
</dbReference>
<sequence>MRAAGTSTPSRASSSLASDLSRVVLLGIAFDLSRYFARAIVDVLSAKVYGHDGGDGGDDRDDKKIRVCRGIVEKQALPLDPLSTDDGNDKDKVSSIEGDTIQIPRTCMDFNRLRFHISRLRNHFSKSIRDRRYLGLYLYLALPPPLLIFGAWELLVCRNNKVPQRLHNFGGFYVSSILSSFGLLGWMYRDSLPRRRNDEDLVDDERVKSSKSNPQKLITNLNELLHPPLQKSSSSIDLDRRPRSDSLRSMMSEFSVGTQTINNSIVVEKDQKKYLEILVHNVSHTDLVLGLSDYEGLISQVIDKPASVSFPAEHDATPRKNNTPTVSRANECDEKYIMSRPRFSAFDMFSRRVLSGLQGQIESTSTDELSGTNRHPLHQKIISYPRYERSSSSARYTLVTPRPSDRYMLPVGFDLERNEGVSNTSVDPSEMPNLRLRGRDVAKIRKCNLSPVDEQFDTQISRLSMQEELRIDAVFFPLLATLLPRWLGRIADKFGGEDVGPKSVAAPLHSPNVKKVVVLVSGVGVPRNWTHSISGNSTQTCAELMELFIRVLYPDITVVRIHSETNIFRYDENITFATQELMPCIDAYRDAHARSEPYPDEAVSSNLERKAYNPDWRQSVSVTYSFADGSAARSHAIQAALRPYRPTYFHFWQLKTFWHESKITDEDIEVHSFEEMETVPAMAVDQTPDTVMMAVNEMKAYRKDFLETLKEGGRSDLKAFWLRKTRKPVLAVLLVQKPGGKYVLYRGTNMEVSMPTGSLCAERNVIGTALANDPGLKREDLLLVAVLSLQLPEDIAKSSLPAGPPLIRSVSSSREGANFARDVEDKLKQVQTHELMCRATSTSSFASISEERQTVEPSKTTDDWEMDVFHDVRQPSPLPSSTQAVASCDKSDVPSIPERESSGHSTPKRRISLYHKQSHRKMGGGMKRQKQSLLVHSLEDMNPLKPCGACNEWLKKIAQSNPHFKVVTFTDTKCNGVYVSPCED</sequence>
<evidence type="ECO:0000313" key="4">
    <source>
        <dbReference type="Proteomes" id="UP001530293"/>
    </source>
</evidence>
<feature type="compositionally biased region" description="Basic residues" evidence="1">
    <location>
        <begin position="906"/>
        <end position="926"/>
    </location>
</feature>
<dbReference type="AlphaFoldDB" id="A0ABD3MBN5"/>
<keyword evidence="4" id="KW-1185">Reference proteome</keyword>